<dbReference type="AlphaFoldDB" id="A0A2G3DTK6"/>
<reference evidence="1 2" key="2">
    <citation type="submission" date="2017-10" db="EMBL/GenBank/DDBJ databases">
        <authorList>
            <person name="Banno H."/>
            <person name="Chua N.-H."/>
        </authorList>
    </citation>
    <scope>NUCLEOTIDE SEQUENCE [LARGE SCALE GENOMIC DNA]</scope>
    <source>
        <strain evidence="1 2">JK626</strain>
    </source>
</reference>
<evidence type="ECO:0000313" key="1">
    <source>
        <dbReference type="EMBL" id="PHU34314.1"/>
    </source>
</evidence>
<name>A0A2G3DTK6_9FIRM</name>
<comment type="caution">
    <text evidence="1">The sequence shown here is derived from an EMBL/GenBank/DDBJ whole genome shotgun (WGS) entry which is preliminary data.</text>
</comment>
<protein>
    <submittedName>
        <fullName evidence="1">Uncharacterized protein</fullName>
    </submittedName>
</protein>
<evidence type="ECO:0000313" key="2">
    <source>
        <dbReference type="Proteomes" id="UP000225889"/>
    </source>
</evidence>
<sequence length="208" mass="24598">MDLPGFEKFIRENNYDQIRLSEKLNIQQRALIDQVNITSERIKNNFREIVLAVNSFINEKGDFLRIQNVKYINIPIDISKRSGVTIKIDFDNKRAYIKESPAGEEKYPIEDFEIYISKLKEKTIQSINKENDPELEECLYSLSSLERLSLTSLSKKMDRILIGSLKKETERMDKKQTRFLFLSKSKEIIGKKETEIEKDNQEFEDFER</sequence>
<dbReference type="EMBL" id="PDYF01000028">
    <property type="protein sequence ID" value="PHU34314.1"/>
    <property type="molecule type" value="Genomic_DNA"/>
</dbReference>
<dbReference type="RefSeq" id="WP_099392414.1">
    <property type="nucleotide sequence ID" value="NZ_PDYF01000028.1"/>
</dbReference>
<organism evidence="1 2">
    <name type="scientific">Pseudobutyrivibrio ruminis</name>
    <dbReference type="NCBI Taxonomy" id="46206"/>
    <lineage>
        <taxon>Bacteria</taxon>
        <taxon>Bacillati</taxon>
        <taxon>Bacillota</taxon>
        <taxon>Clostridia</taxon>
        <taxon>Lachnospirales</taxon>
        <taxon>Lachnospiraceae</taxon>
        <taxon>Pseudobutyrivibrio</taxon>
    </lineage>
</organism>
<gene>
    <name evidence="1" type="ORF">CSX01_10875</name>
</gene>
<proteinExistence type="predicted"/>
<reference evidence="1 2" key="1">
    <citation type="submission" date="2017-10" db="EMBL/GenBank/DDBJ databases">
        <title>Resolving the taxonomy of Roseburia spp., Eubacterium rectale and Agathobacter spp. through phylogenomic analysis.</title>
        <authorList>
            <person name="Sheridan P.O."/>
            <person name="Walker A.W."/>
            <person name="Duncan S.H."/>
            <person name="Scott K.P."/>
            <person name="Toole P.W.O."/>
            <person name="Luis P."/>
            <person name="Flint H.J."/>
        </authorList>
    </citation>
    <scope>NUCLEOTIDE SEQUENCE [LARGE SCALE GENOMIC DNA]</scope>
    <source>
        <strain evidence="1 2">JK626</strain>
    </source>
</reference>
<dbReference type="Proteomes" id="UP000225889">
    <property type="component" value="Unassembled WGS sequence"/>
</dbReference>
<accession>A0A2G3DTK6</accession>